<keyword evidence="12" id="KW-0511">Multifunctional enzyme</keyword>
<comment type="similarity">
    <text evidence="5 13">In the C-terminal section; belongs to the HTP reductase family.</text>
</comment>
<dbReference type="InterPro" id="IPR011549">
    <property type="entry name" value="RibD_C"/>
</dbReference>
<evidence type="ECO:0000256" key="4">
    <source>
        <dbReference type="ARBA" id="ARBA00005259"/>
    </source>
</evidence>
<feature type="binding site" evidence="16">
    <location>
        <position position="92"/>
    </location>
    <ligand>
        <name>Zn(2+)</name>
        <dbReference type="ChEBI" id="CHEBI:29105"/>
        <note>catalytic</note>
    </ligand>
</feature>
<dbReference type="GO" id="GO:0050661">
    <property type="term" value="F:NADP binding"/>
    <property type="evidence" value="ECO:0007669"/>
    <property type="project" value="InterPro"/>
</dbReference>
<dbReference type="NCBIfam" id="TIGR00227">
    <property type="entry name" value="ribD_Cterm"/>
    <property type="match status" value="1"/>
</dbReference>
<dbReference type="AlphaFoldDB" id="A0A495REZ4"/>
<comment type="cofactor">
    <cofactor evidence="13 16">
        <name>Zn(2+)</name>
        <dbReference type="ChEBI" id="CHEBI:29105"/>
    </cofactor>
    <text evidence="13 16">Binds 1 zinc ion.</text>
</comment>
<dbReference type="Gene3D" id="3.40.430.10">
    <property type="entry name" value="Dihydrofolate Reductase, subunit A"/>
    <property type="match status" value="1"/>
</dbReference>
<dbReference type="InterPro" id="IPR016192">
    <property type="entry name" value="APOBEC/CMP_deaminase_Zn-bd"/>
</dbReference>
<feature type="binding site" evidence="15">
    <location>
        <position position="162"/>
    </location>
    <ligand>
        <name>NADP(+)</name>
        <dbReference type="ChEBI" id="CHEBI:58349"/>
    </ligand>
</feature>
<comment type="pathway">
    <text evidence="2 13">Cofactor biosynthesis; riboflavin biosynthesis; 5-amino-6-(D-ribitylamino)uracil from GTP: step 2/4.</text>
</comment>
<evidence type="ECO:0000256" key="16">
    <source>
        <dbReference type="PIRSR" id="PIRSR006769-3"/>
    </source>
</evidence>
<dbReference type="InterPro" id="IPR016193">
    <property type="entry name" value="Cytidine_deaminase-like"/>
</dbReference>
<feature type="binding site" evidence="15">
    <location>
        <position position="306"/>
    </location>
    <ligand>
        <name>substrate</name>
    </ligand>
</feature>
<dbReference type="SUPFAM" id="SSF53927">
    <property type="entry name" value="Cytidine deaminase-like"/>
    <property type="match status" value="1"/>
</dbReference>
<dbReference type="InterPro" id="IPR004794">
    <property type="entry name" value="Eubact_RibD"/>
</dbReference>
<evidence type="ECO:0000256" key="13">
    <source>
        <dbReference type="PIRNR" id="PIRNR006769"/>
    </source>
</evidence>
<feature type="binding site" evidence="16">
    <location>
        <position position="58"/>
    </location>
    <ligand>
        <name>Zn(2+)</name>
        <dbReference type="ChEBI" id="CHEBI:29105"/>
        <note>catalytic</note>
    </ligand>
</feature>
<evidence type="ECO:0000256" key="2">
    <source>
        <dbReference type="ARBA" id="ARBA00004882"/>
    </source>
</evidence>
<evidence type="ECO:0000256" key="9">
    <source>
        <dbReference type="ARBA" id="ARBA00022833"/>
    </source>
</evidence>
<gene>
    <name evidence="18" type="ORF">DES39_1498</name>
</gene>
<organism evidence="18 19">
    <name type="scientific">Orbus hercynius</name>
    <dbReference type="NCBI Taxonomy" id="593135"/>
    <lineage>
        <taxon>Bacteria</taxon>
        <taxon>Pseudomonadati</taxon>
        <taxon>Pseudomonadota</taxon>
        <taxon>Gammaproteobacteria</taxon>
        <taxon>Orbales</taxon>
        <taxon>Orbaceae</taxon>
        <taxon>Orbus</taxon>
    </lineage>
</organism>
<feature type="binding site" evidence="15">
    <location>
        <position position="178"/>
    </location>
    <ligand>
        <name>NADP(+)</name>
        <dbReference type="ChEBI" id="CHEBI:58349"/>
    </ligand>
</feature>
<feature type="binding site" evidence="15">
    <location>
        <position position="208"/>
    </location>
    <ligand>
        <name>NADP(+)</name>
        <dbReference type="ChEBI" id="CHEBI:58349"/>
    </ligand>
</feature>
<keyword evidence="6 13" id="KW-0686">Riboflavin biosynthesis</keyword>
<keyword evidence="10 13" id="KW-0521">NADP</keyword>
<dbReference type="PANTHER" id="PTHR38011:SF7">
    <property type="entry name" value="2,5-DIAMINO-6-RIBOSYLAMINO-4(3H)-PYRIMIDINONE 5'-PHOSPHATE REDUCTASE"/>
    <property type="match status" value="1"/>
</dbReference>
<dbReference type="Proteomes" id="UP000278542">
    <property type="component" value="Unassembled WGS sequence"/>
</dbReference>
<evidence type="ECO:0000313" key="18">
    <source>
        <dbReference type="EMBL" id="RKS86072.1"/>
    </source>
</evidence>
<dbReference type="GO" id="GO:0009231">
    <property type="term" value="P:riboflavin biosynthetic process"/>
    <property type="evidence" value="ECO:0007669"/>
    <property type="project" value="UniProtKB-UniPathway"/>
</dbReference>
<evidence type="ECO:0000256" key="14">
    <source>
        <dbReference type="PIRSR" id="PIRSR006769-1"/>
    </source>
</evidence>
<feature type="domain" description="CMP/dCMP-type deaminase" evidence="17">
    <location>
        <begin position="9"/>
        <end position="131"/>
    </location>
</feature>
<sequence length="376" mass="41740">MNYSSHFTDSDRLYMAEAIELAQFGRFTTPPNPNVGCIIVKHNQIIATGYHRQAGQPHAEVYALRQAGDRAQGATAYVTLEPCSHFGRTPPCADALINAGITRVVVAMQDPNPNVAGQGIKRLRQAGIQVDVGLLADEAQLINRAFLKRMRTGMPYVQLKLATSLDGKIAMASGESQWITSREARQDVQVFRAQASAILSTRATVQADNASLTVRHHELPPNIQQIYPIESVRKPVRVILDSQNQLTGDENLFQQSGKIWLVRKQNIEFNQQNTTVLIESSASKHIDLYLLLKQLALQQINSVWVEAGSHLAGALLEQNLVDELIIYYAPKLLGHNALDLCFLPHLHQLALVPEFEFQSVQMVGPDLRCILTKKSL</sequence>
<dbReference type="InterPro" id="IPR002734">
    <property type="entry name" value="RibDG_C"/>
</dbReference>
<dbReference type="UniPathway" id="UPA00275">
    <property type="reaction ID" value="UER00401"/>
</dbReference>
<dbReference type="PROSITE" id="PS51747">
    <property type="entry name" value="CYT_DCMP_DEAMINASES_2"/>
    <property type="match status" value="1"/>
</dbReference>
<dbReference type="PIRSF" id="PIRSF006769">
    <property type="entry name" value="RibD"/>
    <property type="match status" value="1"/>
</dbReference>
<dbReference type="NCBIfam" id="NF008052">
    <property type="entry name" value="PRK10786.1"/>
    <property type="match status" value="1"/>
</dbReference>
<dbReference type="GO" id="GO:0008270">
    <property type="term" value="F:zinc ion binding"/>
    <property type="evidence" value="ECO:0007669"/>
    <property type="project" value="InterPro"/>
</dbReference>
<evidence type="ECO:0000313" key="19">
    <source>
        <dbReference type="Proteomes" id="UP000278542"/>
    </source>
</evidence>
<feature type="binding site" evidence="15">
    <location>
        <position position="204"/>
    </location>
    <ligand>
        <name>NADP(+)</name>
        <dbReference type="ChEBI" id="CHEBI:58349"/>
    </ligand>
</feature>
<dbReference type="GO" id="GO:0008835">
    <property type="term" value="F:diaminohydroxyphosphoribosylaminopyrimidine deaminase activity"/>
    <property type="evidence" value="ECO:0007669"/>
    <property type="project" value="UniProtKB-EC"/>
</dbReference>
<dbReference type="EC" id="1.1.1.193" evidence="13"/>
<dbReference type="OrthoDB" id="9800865at2"/>
<dbReference type="EC" id="3.5.4.26" evidence="13"/>
<keyword evidence="8 13" id="KW-0378">Hydrolase</keyword>
<name>A0A495REZ4_9GAMM</name>
<dbReference type="PANTHER" id="PTHR38011">
    <property type="entry name" value="DIHYDROFOLATE REDUCTASE FAMILY PROTEIN (AFU_ORTHOLOGUE AFUA_8G06820)"/>
    <property type="match status" value="1"/>
</dbReference>
<dbReference type="NCBIfam" id="TIGR00326">
    <property type="entry name" value="eubact_ribD"/>
    <property type="match status" value="1"/>
</dbReference>
<dbReference type="Gene3D" id="3.40.140.10">
    <property type="entry name" value="Cytidine Deaminase, domain 2"/>
    <property type="match status" value="1"/>
</dbReference>
<evidence type="ECO:0000256" key="15">
    <source>
        <dbReference type="PIRSR" id="PIRSR006769-2"/>
    </source>
</evidence>
<dbReference type="SUPFAM" id="SSF53597">
    <property type="entry name" value="Dihydrofolate reductase-like"/>
    <property type="match status" value="1"/>
</dbReference>
<proteinExistence type="inferred from homology"/>
<comment type="pathway">
    <text evidence="3 13">Cofactor biosynthesis; riboflavin biosynthesis; 5-amino-6-(D-ribitylamino)uracil from GTP: step 3/4.</text>
</comment>
<keyword evidence="9 13" id="KW-0862">Zinc</keyword>
<feature type="binding site" evidence="15">
    <location>
        <begin position="308"/>
        <end position="314"/>
    </location>
    <ligand>
        <name>NADP(+)</name>
        <dbReference type="ChEBI" id="CHEBI:58349"/>
    </ligand>
</feature>
<evidence type="ECO:0000256" key="8">
    <source>
        <dbReference type="ARBA" id="ARBA00022801"/>
    </source>
</evidence>
<dbReference type="CDD" id="cd01284">
    <property type="entry name" value="Riboflavin_deaminase-reductase"/>
    <property type="match status" value="1"/>
</dbReference>
<feature type="active site" description="Proton donor" evidence="14">
    <location>
        <position position="60"/>
    </location>
</feature>
<dbReference type="GO" id="GO:0008703">
    <property type="term" value="F:5-amino-6-(5-phosphoribosylamino)uracil reductase activity"/>
    <property type="evidence" value="ECO:0007669"/>
    <property type="project" value="UniProtKB-EC"/>
</dbReference>
<dbReference type="Pfam" id="PF01872">
    <property type="entry name" value="RibD_C"/>
    <property type="match status" value="1"/>
</dbReference>
<accession>A0A495REZ4</accession>
<comment type="caution">
    <text evidence="18">The sequence shown here is derived from an EMBL/GenBank/DDBJ whole genome shotgun (WGS) entry which is preliminary data.</text>
</comment>
<keyword evidence="7 13" id="KW-0479">Metal-binding</keyword>
<evidence type="ECO:0000256" key="11">
    <source>
        <dbReference type="ARBA" id="ARBA00023002"/>
    </source>
</evidence>
<evidence type="ECO:0000256" key="1">
    <source>
        <dbReference type="ARBA" id="ARBA00002151"/>
    </source>
</evidence>
<evidence type="ECO:0000256" key="6">
    <source>
        <dbReference type="ARBA" id="ARBA00022619"/>
    </source>
</evidence>
<dbReference type="RefSeq" id="WP_121145146.1">
    <property type="nucleotide sequence ID" value="NZ_RBWY01000002.1"/>
</dbReference>
<feature type="binding site" evidence="15">
    <location>
        <position position="242"/>
    </location>
    <ligand>
        <name>NADP(+)</name>
        <dbReference type="ChEBI" id="CHEBI:58349"/>
    </ligand>
</feature>
<feature type="binding site" evidence="15">
    <location>
        <position position="212"/>
    </location>
    <ligand>
        <name>substrate</name>
    </ligand>
</feature>
<dbReference type="InterPro" id="IPR002125">
    <property type="entry name" value="CMP_dCMP_dom"/>
</dbReference>
<keyword evidence="19" id="KW-1185">Reference proteome</keyword>
<comment type="function">
    <text evidence="1 13">Converts 2,5-diamino-6-(ribosylamino)-4(3h)-pyrimidinone 5'-phosphate into 5-amino-6-(ribosylamino)-2,4(1h,3h)-pyrimidinedione 5'-phosphate.</text>
</comment>
<dbReference type="InterPro" id="IPR050765">
    <property type="entry name" value="Riboflavin_Biosynth_HTPR"/>
</dbReference>
<protein>
    <recommendedName>
        <fullName evidence="13">Riboflavin biosynthesis protein RibD</fullName>
    </recommendedName>
    <domain>
        <recommendedName>
            <fullName evidence="13">Diaminohydroxyphosphoribosylaminopyrimidine deaminase</fullName>
            <shortName evidence="13">DRAP deaminase</shortName>
            <ecNumber evidence="13">3.5.4.26</ecNumber>
        </recommendedName>
        <alternativeName>
            <fullName evidence="13">Riboflavin-specific deaminase</fullName>
        </alternativeName>
    </domain>
    <domain>
        <recommendedName>
            <fullName evidence="13">5-amino-6-(5-phosphoribosylamino)uracil reductase</fullName>
            <ecNumber evidence="13">1.1.1.193</ecNumber>
        </recommendedName>
        <alternativeName>
            <fullName evidence="13">HTP reductase</fullName>
        </alternativeName>
    </domain>
</protein>
<feature type="binding site" evidence="15">
    <location>
        <position position="215"/>
    </location>
    <ligand>
        <name>substrate</name>
    </ligand>
</feature>
<evidence type="ECO:0000256" key="10">
    <source>
        <dbReference type="ARBA" id="ARBA00022857"/>
    </source>
</evidence>
<dbReference type="PROSITE" id="PS00903">
    <property type="entry name" value="CYT_DCMP_DEAMINASES_1"/>
    <property type="match status" value="1"/>
</dbReference>
<evidence type="ECO:0000256" key="5">
    <source>
        <dbReference type="ARBA" id="ARBA00007417"/>
    </source>
</evidence>
<evidence type="ECO:0000256" key="7">
    <source>
        <dbReference type="ARBA" id="ARBA00022723"/>
    </source>
</evidence>
<keyword evidence="11 13" id="KW-0560">Oxidoreductase</keyword>
<dbReference type="Pfam" id="PF00383">
    <property type="entry name" value="dCMP_cyt_deam_1"/>
    <property type="match status" value="1"/>
</dbReference>
<feature type="binding site" evidence="15">
    <location>
        <position position="176"/>
    </location>
    <ligand>
        <name>substrate</name>
    </ligand>
</feature>
<evidence type="ECO:0000256" key="12">
    <source>
        <dbReference type="ARBA" id="ARBA00023268"/>
    </source>
</evidence>
<comment type="catalytic activity">
    <reaction evidence="13">
        <text>2,5-diamino-6-hydroxy-4-(5-phosphoribosylamino)-pyrimidine + H2O + H(+) = 5-amino-6-(5-phospho-D-ribosylamino)uracil + NH4(+)</text>
        <dbReference type="Rhea" id="RHEA:21868"/>
        <dbReference type="ChEBI" id="CHEBI:15377"/>
        <dbReference type="ChEBI" id="CHEBI:15378"/>
        <dbReference type="ChEBI" id="CHEBI:28938"/>
        <dbReference type="ChEBI" id="CHEBI:58453"/>
        <dbReference type="ChEBI" id="CHEBI:58614"/>
        <dbReference type="EC" id="3.5.4.26"/>
    </reaction>
</comment>
<reference evidence="18 19" key="1">
    <citation type="submission" date="2018-10" db="EMBL/GenBank/DDBJ databases">
        <title>Genomic Encyclopedia of Type Strains, Phase IV (KMG-IV): sequencing the most valuable type-strain genomes for metagenomic binning, comparative biology and taxonomic classification.</title>
        <authorList>
            <person name="Goeker M."/>
        </authorList>
    </citation>
    <scope>NUCLEOTIDE SEQUENCE [LARGE SCALE GENOMIC DNA]</scope>
    <source>
        <strain evidence="18 19">DSM 22228</strain>
    </source>
</reference>
<dbReference type="EMBL" id="RBWY01000002">
    <property type="protein sequence ID" value="RKS86072.1"/>
    <property type="molecule type" value="Genomic_DNA"/>
</dbReference>
<feature type="binding site" evidence="16">
    <location>
        <position position="83"/>
    </location>
    <ligand>
        <name>Zn(2+)</name>
        <dbReference type="ChEBI" id="CHEBI:29105"/>
        <note>catalytic</note>
    </ligand>
</feature>
<comment type="catalytic activity">
    <reaction evidence="13">
        <text>5-amino-6-(5-phospho-D-ribitylamino)uracil + NADP(+) = 5-amino-6-(5-phospho-D-ribosylamino)uracil + NADPH + H(+)</text>
        <dbReference type="Rhea" id="RHEA:17845"/>
        <dbReference type="ChEBI" id="CHEBI:15378"/>
        <dbReference type="ChEBI" id="CHEBI:57783"/>
        <dbReference type="ChEBI" id="CHEBI:58349"/>
        <dbReference type="ChEBI" id="CHEBI:58421"/>
        <dbReference type="ChEBI" id="CHEBI:58453"/>
        <dbReference type="EC" id="1.1.1.193"/>
    </reaction>
</comment>
<dbReference type="FunFam" id="3.40.140.10:FF:000025">
    <property type="entry name" value="Riboflavin biosynthesis protein RibD"/>
    <property type="match status" value="1"/>
</dbReference>
<feature type="binding site" evidence="15">
    <location>
        <position position="192"/>
    </location>
    <ligand>
        <name>substrate</name>
    </ligand>
</feature>
<evidence type="ECO:0000259" key="17">
    <source>
        <dbReference type="PROSITE" id="PS51747"/>
    </source>
</evidence>
<dbReference type="InterPro" id="IPR024072">
    <property type="entry name" value="DHFR-like_dom_sf"/>
</dbReference>
<comment type="similarity">
    <text evidence="4 13">In the N-terminal section; belongs to the cytidine and deoxycytidylate deaminase family.</text>
</comment>
<evidence type="ECO:0000256" key="3">
    <source>
        <dbReference type="ARBA" id="ARBA00004910"/>
    </source>
</evidence>